<name>A0A1I4C2A7_9RHOB</name>
<keyword evidence="5" id="KW-1185">Reference proteome</keyword>
<organism evidence="4 5">
    <name type="scientific">Shimia haliotis</name>
    <dbReference type="NCBI Taxonomy" id="1280847"/>
    <lineage>
        <taxon>Bacteria</taxon>
        <taxon>Pseudomonadati</taxon>
        <taxon>Pseudomonadota</taxon>
        <taxon>Alphaproteobacteria</taxon>
        <taxon>Rhodobacterales</taxon>
        <taxon>Roseobacteraceae</taxon>
    </lineage>
</organism>
<protein>
    <submittedName>
        <fullName evidence="4">Acyl carrier protein</fullName>
    </submittedName>
</protein>
<dbReference type="InterPro" id="IPR006162">
    <property type="entry name" value="Ppantetheine_attach_site"/>
</dbReference>
<feature type="domain" description="Carrier" evidence="3">
    <location>
        <begin position="2"/>
        <end position="77"/>
    </location>
</feature>
<dbReference type="SMART" id="SM00823">
    <property type="entry name" value="PKS_PP"/>
    <property type="match status" value="1"/>
</dbReference>
<evidence type="ECO:0000256" key="1">
    <source>
        <dbReference type="ARBA" id="ARBA00022450"/>
    </source>
</evidence>
<keyword evidence="2" id="KW-0597">Phosphoprotein</keyword>
<dbReference type="STRING" id="1280847.SAMN04488036_1028"/>
<dbReference type="AlphaFoldDB" id="A0A1I4C2A7"/>
<dbReference type="OrthoDB" id="2085352at2"/>
<dbReference type="InterPro" id="IPR020806">
    <property type="entry name" value="PKS_PP-bd"/>
</dbReference>
<dbReference type="Gene3D" id="1.10.1200.10">
    <property type="entry name" value="ACP-like"/>
    <property type="match status" value="1"/>
</dbReference>
<accession>A0A1I4C2A7</accession>
<dbReference type="PROSITE" id="PS50075">
    <property type="entry name" value="CARRIER"/>
    <property type="match status" value="1"/>
</dbReference>
<dbReference type="GO" id="GO:0031177">
    <property type="term" value="F:phosphopantetheine binding"/>
    <property type="evidence" value="ECO:0007669"/>
    <property type="project" value="InterPro"/>
</dbReference>
<dbReference type="PROSITE" id="PS00012">
    <property type="entry name" value="PHOSPHOPANTETHEINE"/>
    <property type="match status" value="1"/>
</dbReference>
<dbReference type="EMBL" id="FOSZ01000002">
    <property type="protein sequence ID" value="SFK75055.1"/>
    <property type="molecule type" value="Genomic_DNA"/>
</dbReference>
<evidence type="ECO:0000256" key="2">
    <source>
        <dbReference type="ARBA" id="ARBA00022553"/>
    </source>
</evidence>
<proteinExistence type="predicted"/>
<dbReference type="Pfam" id="PF00550">
    <property type="entry name" value="PP-binding"/>
    <property type="match status" value="1"/>
</dbReference>
<gene>
    <name evidence="4" type="ORF">SAMN04488036_1028</name>
</gene>
<evidence type="ECO:0000313" key="4">
    <source>
        <dbReference type="EMBL" id="SFK75055.1"/>
    </source>
</evidence>
<evidence type="ECO:0000259" key="3">
    <source>
        <dbReference type="PROSITE" id="PS50075"/>
    </source>
</evidence>
<sequence length="79" mass="8658">MSHSETALSLVLDTFASVFPNTKILPDSDFFDLGGDSLDLVTLCDRLERLSGCELHPSSLLYHPTVSELAAELTTRMSE</sequence>
<reference evidence="5" key="1">
    <citation type="submission" date="2016-10" db="EMBL/GenBank/DDBJ databases">
        <authorList>
            <person name="Varghese N."/>
            <person name="Submissions S."/>
        </authorList>
    </citation>
    <scope>NUCLEOTIDE SEQUENCE [LARGE SCALE GENOMIC DNA]</scope>
    <source>
        <strain evidence="5">DSM 28453</strain>
    </source>
</reference>
<keyword evidence="1" id="KW-0596">Phosphopantetheine</keyword>
<dbReference type="InterPro" id="IPR036736">
    <property type="entry name" value="ACP-like_sf"/>
</dbReference>
<evidence type="ECO:0000313" key="5">
    <source>
        <dbReference type="Proteomes" id="UP000198851"/>
    </source>
</evidence>
<dbReference type="Proteomes" id="UP000198851">
    <property type="component" value="Unassembled WGS sequence"/>
</dbReference>
<dbReference type="InterPro" id="IPR009081">
    <property type="entry name" value="PP-bd_ACP"/>
</dbReference>
<dbReference type="SUPFAM" id="SSF47336">
    <property type="entry name" value="ACP-like"/>
    <property type="match status" value="1"/>
</dbReference>